<dbReference type="PANTHER" id="PTHR30389">
    <property type="entry name" value="FUMARATE HYDRATASE-RELATED"/>
    <property type="match status" value="1"/>
</dbReference>
<evidence type="ECO:0000259" key="7">
    <source>
        <dbReference type="Pfam" id="PF05681"/>
    </source>
</evidence>
<accession>A0ABV7TKQ9</accession>
<dbReference type="RefSeq" id="WP_386737445.1">
    <property type="nucleotide sequence ID" value="NZ_JBHRXI010000044.1"/>
</dbReference>
<protein>
    <submittedName>
        <fullName evidence="8">Fumarate hydratase</fullName>
    </submittedName>
</protein>
<evidence type="ECO:0000313" key="8">
    <source>
        <dbReference type="EMBL" id="MFC3616139.1"/>
    </source>
</evidence>
<dbReference type="Pfam" id="PF05681">
    <property type="entry name" value="Fumerase"/>
    <property type="match status" value="1"/>
</dbReference>
<dbReference type="EMBL" id="JBHRXI010000044">
    <property type="protein sequence ID" value="MFC3616139.1"/>
    <property type="molecule type" value="Genomic_DNA"/>
</dbReference>
<name>A0ABV7TKQ9_9RHOB</name>
<evidence type="ECO:0000313" key="9">
    <source>
        <dbReference type="Proteomes" id="UP001595629"/>
    </source>
</evidence>
<organism evidence="8 9">
    <name type="scientific">Lutimaribacter marinistellae</name>
    <dbReference type="NCBI Taxonomy" id="1820329"/>
    <lineage>
        <taxon>Bacteria</taxon>
        <taxon>Pseudomonadati</taxon>
        <taxon>Pseudomonadota</taxon>
        <taxon>Alphaproteobacteria</taxon>
        <taxon>Rhodobacterales</taxon>
        <taxon>Roseobacteraceae</taxon>
        <taxon>Lutimaribacter</taxon>
    </lineage>
</organism>
<dbReference type="Proteomes" id="UP001595629">
    <property type="component" value="Unassembled WGS sequence"/>
</dbReference>
<dbReference type="InterPro" id="IPR051208">
    <property type="entry name" value="Class-I_Fumarase/Tartrate_DH"/>
</dbReference>
<feature type="domain" description="Fe-S hydro-lyase tartrate dehydratase alpha-type catalytic" evidence="7">
    <location>
        <begin position="11"/>
        <end position="282"/>
    </location>
</feature>
<evidence type="ECO:0000256" key="2">
    <source>
        <dbReference type="ARBA" id="ARBA00022485"/>
    </source>
</evidence>
<keyword evidence="5" id="KW-0411">Iron-sulfur</keyword>
<evidence type="ECO:0000256" key="3">
    <source>
        <dbReference type="ARBA" id="ARBA00022723"/>
    </source>
</evidence>
<evidence type="ECO:0000256" key="6">
    <source>
        <dbReference type="ARBA" id="ARBA00023239"/>
    </source>
</evidence>
<dbReference type="InterPro" id="IPR004646">
    <property type="entry name" value="Fe-S_hydro-lyase_TtdA-typ_cat"/>
</dbReference>
<keyword evidence="4" id="KW-0408">Iron</keyword>
<evidence type="ECO:0000256" key="4">
    <source>
        <dbReference type="ARBA" id="ARBA00023004"/>
    </source>
</evidence>
<sequence length="318" mass="35153">MIPLSLVKTTALTLMDKAAIEIPEDYLDGLKQAAETEDGDLSSFVLKAMLENYEAAKEDRRAMCGDTGVPRWFVKLGNDAKVEGGMCALETELRRATAEATDSVPLRPNRVHPLWRTDHNNNVGINAPEIEYAFEPEGDWIDLITVHKGGLFGTDYRMLFPSDGIQGIKRFYLDSLMAFGKRGLACQPAIIGIGLGGSKDVCMTLGKRASTLRVVGSRNSDPRIAEMEDEFKELGNSIGMGAMGFVGKNMVIDCNIEVGYCHTGGMPMSVHAFCLSSRRAVARLFPDGRVEYRTDPDWFTPYQRRETVDWTPAREAAE</sequence>
<comment type="similarity">
    <text evidence="1">Belongs to the class-I fumarase family.</text>
</comment>
<reference evidence="9" key="1">
    <citation type="journal article" date="2019" name="Int. J. Syst. Evol. Microbiol.">
        <title>The Global Catalogue of Microorganisms (GCM) 10K type strain sequencing project: providing services to taxonomists for standard genome sequencing and annotation.</title>
        <authorList>
            <consortium name="The Broad Institute Genomics Platform"/>
            <consortium name="The Broad Institute Genome Sequencing Center for Infectious Disease"/>
            <person name="Wu L."/>
            <person name="Ma J."/>
        </authorList>
    </citation>
    <scope>NUCLEOTIDE SEQUENCE [LARGE SCALE GENOMIC DNA]</scope>
    <source>
        <strain evidence="9">KCTC 42911</strain>
    </source>
</reference>
<dbReference type="NCBIfam" id="TIGR00722">
    <property type="entry name" value="ttdA_fumA_fumB"/>
    <property type="match status" value="1"/>
</dbReference>
<dbReference type="PANTHER" id="PTHR30389:SF17">
    <property type="entry name" value="L(+)-TARTRATE DEHYDRATASE SUBUNIT ALPHA-RELATED"/>
    <property type="match status" value="1"/>
</dbReference>
<evidence type="ECO:0000256" key="5">
    <source>
        <dbReference type="ARBA" id="ARBA00023014"/>
    </source>
</evidence>
<keyword evidence="9" id="KW-1185">Reference proteome</keyword>
<comment type="caution">
    <text evidence="8">The sequence shown here is derived from an EMBL/GenBank/DDBJ whole genome shotgun (WGS) entry which is preliminary data.</text>
</comment>
<evidence type="ECO:0000256" key="1">
    <source>
        <dbReference type="ARBA" id="ARBA00008876"/>
    </source>
</evidence>
<proteinExistence type="inferred from homology"/>
<gene>
    <name evidence="8" type="ORF">ACFORG_20550</name>
</gene>
<keyword evidence="3" id="KW-0479">Metal-binding</keyword>
<keyword evidence="2" id="KW-0004">4Fe-4S</keyword>
<keyword evidence="6" id="KW-0456">Lyase</keyword>